<dbReference type="CDD" id="cd02885">
    <property type="entry name" value="NUDIX_IPP_Isomerase"/>
    <property type="match status" value="1"/>
</dbReference>
<dbReference type="GO" id="GO:0009240">
    <property type="term" value="P:isopentenyl diphosphate biosynthetic process"/>
    <property type="evidence" value="ECO:0007669"/>
    <property type="project" value="TreeGrafter"/>
</dbReference>
<reference evidence="13 14" key="1">
    <citation type="submission" date="2015-09" db="EMBL/GenBank/DDBJ databases">
        <authorList>
            <consortium name="Pathogen Informatics"/>
        </authorList>
    </citation>
    <scope>NUCLEOTIDE SEQUENCE [LARGE SCALE GENOMIC DNA]</scope>
    <source>
        <strain evidence="13 14">2789STDY5834876</strain>
    </source>
</reference>
<dbReference type="Gene3D" id="3.90.79.10">
    <property type="entry name" value="Nucleoside Triphosphate Pyrophosphohydrolase"/>
    <property type="match status" value="1"/>
</dbReference>
<protein>
    <recommendedName>
        <fullName evidence="3 10">Isopentenyl-diphosphate delta-isomerase</fullName>
        <ecNumber evidence="3 10">5.3.3.2</ecNumber>
    </recommendedName>
</protein>
<dbReference type="GO" id="GO:0046872">
    <property type="term" value="F:metal ion binding"/>
    <property type="evidence" value="ECO:0007669"/>
    <property type="project" value="UniProtKB-KW"/>
</dbReference>
<gene>
    <name evidence="13" type="primary">idi</name>
    <name evidence="13" type="ORF">ERS852491_04874</name>
</gene>
<dbReference type="InterPro" id="IPR000086">
    <property type="entry name" value="NUDIX_hydrolase_dom"/>
</dbReference>
<dbReference type="GO" id="GO:0005737">
    <property type="term" value="C:cytoplasm"/>
    <property type="evidence" value="ECO:0007669"/>
    <property type="project" value="TreeGrafter"/>
</dbReference>
<dbReference type="UniPathway" id="UPA00059">
    <property type="reaction ID" value="UER00104"/>
</dbReference>
<evidence type="ECO:0000256" key="3">
    <source>
        <dbReference type="ARBA" id="ARBA00012057"/>
    </source>
</evidence>
<evidence type="ECO:0000256" key="7">
    <source>
        <dbReference type="ARBA" id="ARBA00023211"/>
    </source>
</evidence>
<dbReference type="NCBIfam" id="TIGR02150">
    <property type="entry name" value="IPP_isom_1"/>
    <property type="match status" value="1"/>
</dbReference>
<keyword evidence="7" id="KW-0464">Manganese</keyword>
<dbReference type="EMBL" id="CYZU01000083">
    <property type="protein sequence ID" value="CUP32926.1"/>
    <property type="molecule type" value="Genomic_DNA"/>
</dbReference>
<dbReference type="OrthoDB" id="9786032at2"/>
<dbReference type="HAMAP" id="MF_00202">
    <property type="entry name" value="Idi"/>
    <property type="match status" value="1"/>
</dbReference>
<proteinExistence type="inferred from homology"/>
<keyword evidence="5" id="KW-0479">Metal-binding</keyword>
<dbReference type="AlphaFoldDB" id="A0A174MCC1"/>
<dbReference type="PROSITE" id="PS51462">
    <property type="entry name" value="NUDIX"/>
    <property type="match status" value="1"/>
</dbReference>
<evidence type="ECO:0000313" key="14">
    <source>
        <dbReference type="Proteomes" id="UP000095544"/>
    </source>
</evidence>
<dbReference type="NCBIfam" id="NF002995">
    <property type="entry name" value="PRK03759.1"/>
    <property type="match status" value="1"/>
</dbReference>
<evidence type="ECO:0000256" key="11">
    <source>
        <dbReference type="PIRSR" id="PIRSR018427-1"/>
    </source>
</evidence>
<sequence length="200" mass="23584">MEGKQRMEPQEGMERVKEDNLQEQVVLVDMNDQKIGCMEKMRAHEEGRLHRAFSVFLYKDDAILLQQRAKEKYHCGGLWTNTCCSHPRMGESVYQAACRRLQEELGIKTTDLEEIQSFVYRYTFENGLTEFEFDHVLAGEYRGAWTENPEEVEAVRWVKMKDLMSDIQENPEHYTPWFMIALKEVMEYVNKKLQAGKDSI</sequence>
<dbReference type="PANTHER" id="PTHR10885:SF0">
    <property type="entry name" value="ISOPENTENYL-DIPHOSPHATE DELTA-ISOMERASE"/>
    <property type="match status" value="1"/>
</dbReference>
<feature type="domain" description="Nudix hydrolase" evidence="12">
    <location>
        <begin position="48"/>
        <end position="180"/>
    </location>
</feature>
<evidence type="ECO:0000259" key="12">
    <source>
        <dbReference type="PROSITE" id="PS51462"/>
    </source>
</evidence>
<dbReference type="GO" id="GO:0004452">
    <property type="term" value="F:isopentenyl-diphosphate delta-isomerase activity"/>
    <property type="evidence" value="ECO:0007669"/>
    <property type="project" value="UniProtKB-UniRule"/>
</dbReference>
<dbReference type="PANTHER" id="PTHR10885">
    <property type="entry name" value="ISOPENTENYL-DIPHOSPHATE DELTA-ISOMERASE"/>
    <property type="match status" value="1"/>
</dbReference>
<dbReference type="STRING" id="39482.ERS852491_04874"/>
<comment type="similarity">
    <text evidence="2">Belongs to the IPP isomerase type 1 family.</text>
</comment>
<dbReference type="PIRSF" id="PIRSF018427">
    <property type="entry name" value="Isopntndiph_ism"/>
    <property type="match status" value="1"/>
</dbReference>
<accession>A0A174MCC1</accession>
<evidence type="ECO:0000256" key="9">
    <source>
        <dbReference type="ARBA" id="ARBA00023235"/>
    </source>
</evidence>
<evidence type="ECO:0000256" key="2">
    <source>
        <dbReference type="ARBA" id="ARBA00007579"/>
    </source>
</evidence>
<dbReference type="SUPFAM" id="SSF55811">
    <property type="entry name" value="Nudix"/>
    <property type="match status" value="1"/>
</dbReference>
<feature type="active site" evidence="11">
    <location>
        <position position="84"/>
    </location>
</feature>
<dbReference type="Pfam" id="PF00293">
    <property type="entry name" value="NUDIX"/>
    <property type="match status" value="1"/>
</dbReference>
<evidence type="ECO:0000256" key="5">
    <source>
        <dbReference type="ARBA" id="ARBA00022723"/>
    </source>
</evidence>
<organism evidence="13 14">
    <name type="scientific">Faecalicatena contorta</name>
    <dbReference type="NCBI Taxonomy" id="39482"/>
    <lineage>
        <taxon>Bacteria</taxon>
        <taxon>Bacillati</taxon>
        <taxon>Bacillota</taxon>
        <taxon>Clostridia</taxon>
        <taxon>Lachnospirales</taxon>
        <taxon>Lachnospiraceae</taxon>
        <taxon>Faecalicatena</taxon>
    </lineage>
</organism>
<dbReference type="GO" id="GO:0050992">
    <property type="term" value="P:dimethylallyl diphosphate biosynthetic process"/>
    <property type="evidence" value="ECO:0007669"/>
    <property type="project" value="UniProtKB-UniPathway"/>
</dbReference>
<keyword evidence="4" id="KW-0963">Cytoplasm</keyword>
<keyword evidence="6" id="KW-0460">Magnesium</keyword>
<comment type="pathway">
    <text evidence="1">Isoprenoid biosynthesis; dimethylallyl diphosphate biosynthesis; dimethylallyl diphosphate from isopentenyl diphosphate: step 1/1.</text>
</comment>
<dbReference type="EC" id="5.3.3.2" evidence="3 10"/>
<evidence type="ECO:0000313" key="13">
    <source>
        <dbReference type="EMBL" id="CUP32926.1"/>
    </source>
</evidence>
<evidence type="ECO:0000256" key="1">
    <source>
        <dbReference type="ARBA" id="ARBA00004826"/>
    </source>
</evidence>
<evidence type="ECO:0000256" key="10">
    <source>
        <dbReference type="NCBIfam" id="TIGR02150"/>
    </source>
</evidence>
<evidence type="ECO:0000256" key="4">
    <source>
        <dbReference type="ARBA" id="ARBA00022490"/>
    </source>
</evidence>
<dbReference type="InterPro" id="IPR011876">
    <property type="entry name" value="IsopentenylPP_isomerase_typ1"/>
</dbReference>
<name>A0A174MCC1_9FIRM</name>
<evidence type="ECO:0000256" key="6">
    <source>
        <dbReference type="ARBA" id="ARBA00022842"/>
    </source>
</evidence>
<keyword evidence="8" id="KW-0414">Isoprene biosynthesis</keyword>
<dbReference type="RefSeq" id="WP_082202931.1">
    <property type="nucleotide sequence ID" value="NZ_CABKUE010000008.1"/>
</dbReference>
<evidence type="ECO:0000256" key="8">
    <source>
        <dbReference type="ARBA" id="ARBA00023229"/>
    </source>
</evidence>
<dbReference type="Proteomes" id="UP000095544">
    <property type="component" value="Unassembled WGS sequence"/>
</dbReference>
<dbReference type="InterPro" id="IPR015797">
    <property type="entry name" value="NUDIX_hydrolase-like_dom_sf"/>
</dbReference>
<dbReference type="InterPro" id="IPR056375">
    <property type="entry name" value="Idi_bact"/>
</dbReference>
<feature type="active site" evidence="11">
    <location>
        <position position="132"/>
    </location>
</feature>
<keyword evidence="9 13" id="KW-0413">Isomerase</keyword>